<reference evidence="1 2" key="1">
    <citation type="journal article" date="2019" name="Nat. Med.">
        <title>A library of human gut bacterial isolates paired with longitudinal multiomics data enables mechanistic microbiome research.</title>
        <authorList>
            <person name="Poyet M."/>
            <person name="Groussin M."/>
            <person name="Gibbons S.M."/>
            <person name="Avila-Pacheco J."/>
            <person name="Jiang X."/>
            <person name="Kearney S.M."/>
            <person name="Perrotta A.R."/>
            <person name="Berdy B."/>
            <person name="Zhao S."/>
            <person name="Lieberman T.D."/>
            <person name="Swanson P.K."/>
            <person name="Smith M."/>
            <person name="Roesemann S."/>
            <person name="Alexander J.E."/>
            <person name="Rich S.A."/>
            <person name="Livny J."/>
            <person name="Vlamakis H."/>
            <person name="Clish C."/>
            <person name="Bullock K."/>
            <person name="Deik A."/>
            <person name="Scott J."/>
            <person name="Pierce K.A."/>
            <person name="Xavier R.J."/>
            <person name="Alm E.J."/>
        </authorList>
    </citation>
    <scope>NUCLEOTIDE SEQUENCE [LARGE SCALE GENOMIC DNA]</scope>
    <source>
        <strain evidence="1 2">BIOML-A5</strain>
    </source>
</reference>
<evidence type="ECO:0000313" key="2">
    <source>
        <dbReference type="Proteomes" id="UP000347681"/>
    </source>
</evidence>
<sequence>MKIRNLTFWIMAFMFSSCSYEFELNDINVGEKIVLYCIPCADKDTTLIQLSRSIPVSKKGKLQNGISDAGINFTVNGKEQPVYWNENATSSLPARCYYVLGRYNEADKVDIKVSADGLPSVSSETVLPVPFPLKKVDMKLKYEINTKLQFLITFQDNADTEDYYGIRVVRRCIYTSVPGNEVTDIEYSDIEFEVDDEPLLYNKSGLNSAFDLSNDFYQNLYIWSDKQIKGKEYTLRLKISYSADDISMWEGTTYKYSYKVYLYKLSQELFRYLKSLNDVKNNDLGHKGLAPIRSHYSNVENGIGVVGGCRITETEWMKNLSDEASEAPPMKWSSNDVTIETIENSSALRIRIPRDGGTYKMRNLSEKWLLFYWFGGMTNILSEEVQNNWFHAVLKEDLLQFTTQPNDTGKDRVVSGGIMSGNHKYRNGYFVFEQSGD</sequence>
<dbReference type="AlphaFoldDB" id="A0A5M5ZUM6"/>
<name>A0A5M5ZUM6_9BACT</name>
<organism evidence="1 2">
    <name type="scientific">Phocaeicola dorei</name>
    <dbReference type="NCBI Taxonomy" id="357276"/>
    <lineage>
        <taxon>Bacteria</taxon>
        <taxon>Pseudomonadati</taxon>
        <taxon>Bacteroidota</taxon>
        <taxon>Bacteroidia</taxon>
        <taxon>Bacteroidales</taxon>
        <taxon>Bacteroidaceae</taxon>
        <taxon>Phocaeicola</taxon>
    </lineage>
</organism>
<dbReference type="PROSITE" id="PS51257">
    <property type="entry name" value="PROKAR_LIPOPROTEIN"/>
    <property type="match status" value="1"/>
</dbReference>
<dbReference type="InterPro" id="IPR025345">
    <property type="entry name" value="DUF4249"/>
</dbReference>
<comment type="caution">
    <text evidence="1">The sequence shown here is derived from an EMBL/GenBank/DDBJ whole genome shotgun (WGS) entry which is preliminary data.</text>
</comment>
<dbReference type="Pfam" id="PF14054">
    <property type="entry name" value="DUF4249"/>
    <property type="match status" value="1"/>
</dbReference>
<proteinExistence type="predicted"/>
<evidence type="ECO:0000313" key="1">
    <source>
        <dbReference type="EMBL" id="KAA5383454.1"/>
    </source>
</evidence>
<protein>
    <submittedName>
        <fullName evidence="1">DUF4249 domain-containing protein</fullName>
    </submittedName>
</protein>
<accession>A0A5M5ZUM6</accession>
<dbReference type="RefSeq" id="WP_149940922.1">
    <property type="nucleotide sequence ID" value="NZ_JBDMNS010000027.1"/>
</dbReference>
<dbReference type="Proteomes" id="UP000347681">
    <property type="component" value="Unassembled WGS sequence"/>
</dbReference>
<dbReference type="EMBL" id="VVZB01000004">
    <property type="protein sequence ID" value="KAA5383454.1"/>
    <property type="molecule type" value="Genomic_DNA"/>
</dbReference>
<gene>
    <name evidence="1" type="ORF">F2Y61_11580</name>
</gene>